<keyword evidence="4" id="KW-0548">Nucleotidyltransferase</keyword>
<evidence type="ECO:0000256" key="4">
    <source>
        <dbReference type="ARBA" id="ARBA00022695"/>
    </source>
</evidence>
<dbReference type="InterPro" id="IPR002934">
    <property type="entry name" value="Polymerase_NTP_transf_dom"/>
</dbReference>
<dbReference type="InterPro" id="IPR052038">
    <property type="entry name" value="Type-VII_TA_antitoxin"/>
</dbReference>
<protein>
    <submittedName>
        <fullName evidence="11">Nucleotidyltransferase domain protein, BT0168 group</fullName>
    </submittedName>
</protein>
<dbReference type="PANTHER" id="PTHR33571">
    <property type="entry name" value="SSL8005 PROTEIN"/>
    <property type="match status" value="1"/>
</dbReference>
<evidence type="ECO:0000256" key="9">
    <source>
        <dbReference type="ARBA" id="ARBA00038276"/>
    </source>
</evidence>
<dbReference type="GO" id="GO:0046872">
    <property type="term" value="F:metal ion binding"/>
    <property type="evidence" value="ECO:0007669"/>
    <property type="project" value="UniProtKB-KW"/>
</dbReference>
<dbReference type="PANTHER" id="PTHR33571:SF14">
    <property type="entry name" value="PROTEIN ADENYLYLTRANSFERASE MJ0435-RELATED"/>
    <property type="match status" value="1"/>
</dbReference>
<evidence type="ECO:0000256" key="3">
    <source>
        <dbReference type="ARBA" id="ARBA00022679"/>
    </source>
</evidence>
<dbReference type="Pfam" id="PF01909">
    <property type="entry name" value="NTP_transf_2"/>
    <property type="match status" value="1"/>
</dbReference>
<evidence type="ECO:0000256" key="2">
    <source>
        <dbReference type="ARBA" id="ARBA00022649"/>
    </source>
</evidence>
<evidence type="ECO:0000256" key="5">
    <source>
        <dbReference type="ARBA" id="ARBA00022723"/>
    </source>
</evidence>
<organism evidence="11">
    <name type="scientific">hydrothermal vent metagenome</name>
    <dbReference type="NCBI Taxonomy" id="652676"/>
    <lineage>
        <taxon>unclassified sequences</taxon>
        <taxon>metagenomes</taxon>
        <taxon>ecological metagenomes</taxon>
    </lineage>
</organism>
<proteinExistence type="inferred from homology"/>
<dbReference type="GO" id="GO:0005524">
    <property type="term" value="F:ATP binding"/>
    <property type="evidence" value="ECO:0007669"/>
    <property type="project" value="UniProtKB-KW"/>
</dbReference>
<evidence type="ECO:0000256" key="6">
    <source>
        <dbReference type="ARBA" id="ARBA00022741"/>
    </source>
</evidence>
<dbReference type="SUPFAM" id="SSF81301">
    <property type="entry name" value="Nucleotidyltransferase"/>
    <property type="match status" value="1"/>
</dbReference>
<comment type="similarity">
    <text evidence="9">Belongs to the MntA antitoxin family.</text>
</comment>
<evidence type="ECO:0000259" key="10">
    <source>
        <dbReference type="Pfam" id="PF01909"/>
    </source>
</evidence>
<dbReference type="AlphaFoldDB" id="A0A3B1C5Y2"/>
<dbReference type="Gene3D" id="3.30.460.10">
    <property type="entry name" value="Beta Polymerase, domain 2"/>
    <property type="match status" value="1"/>
</dbReference>
<dbReference type="EMBL" id="UOGB01000104">
    <property type="protein sequence ID" value="VAX18280.1"/>
    <property type="molecule type" value="Genomic_DNA"/>
</dbReference>
<evidence type="ECO:0000256" key="1">
    <source>
        <dbReference type="ARBA" id="ARBA00001946"/>
    </source>
</evidence>
<evidence type="ECO:0000313" key="11">
    <source>
        <dbReference type="EMBL" id="VAX18280.1"/>
    </source>
</evidence>
<keyword evidence="8" id="KW-0460">Magnesium</keyword>
<keyword evidence="3 11" id="KW-0808">Transferase</keyword>
<dbReference type="GO" id="GO:0016779">
    <property type="term" value="F:nucleotidyltransferase activity"/>
    <property type="evidence" value="ECO:0007669"/>
    <property type="project" value="UniProtKB-KW"/>
</dbReference>
<keyword evidence="6" id="KW-0547">Nucleotide-binding</keyword>
<gene>
    <name evidence="11" type="ORF">MNBD_NITROSPINAE03-1359</name>
</gene>
<dbReference type="InterPro" id="IPR043519">
    <property type="entry name" value="NT_sf"/>
</dbReference>
<reference evidence="11" key="1">
    <citation type="submission" date="2018-06" db="EMBL/GenBank/DDBJ databases">
        <authorList>
            <person name="Zhirakovskaya E."/>
        </authorList>
    </citation>
    <scope>NUCLEOTIDE SEQUENCE</scope>
</reference>
<keyword evidence="2" id="KW-1277">Toxin-antitoxin system</keyword>
<evidence type="ECO:0000256" key="7">
    <source>
        <dbReference type="ARBA" id="ARBA00022840"/>
    </source>
</evidence>
<sequence length="100" mass="11408">MGTIDSQKQDILQAISAMREELEERYTVRRIGVFGSFARGTADRVSDVDIVVELGEPTFDHYMDLKFHLEDALNRPVDLVIADTVKPRLKPVIDRETIYA</sequence>
<name>A0A3B1C5Y2_9ZZZZ</name>
<dbReference type="CDD" id="cd05403">
    <property type="entry name" value="NT_KNTase_like"/>
    <property type="match status" value="1"/>
</dbReference>
<accession>A0A3B1C5Y2</accession>
<comment type="cofactor">
    <cofactor evidence="1">
        <name>Mg(2+)</name>
        <dbReference type="ChEBI" id="CHEBI:18420"/>
    </cofactor>
</comment>
<evidence type="ECO:0000256" key="8">
    <source>
        <dbReference type="ARBA" id="ARBA00022842"/>
    </source>
</evidence>
<feature type="domain" description="Polymerase nucleotidyl transferase" evidence="10">
    <location>
        <begin position="16"/>
        <end position="99"/>
    </location>
</feature>
<keyword evidence="5" id="KW-0479">Metal-binding</keyword>
<keyword evidence="7" id="KW-0067">ATP-binding</keyword>